<dbReference type="InterPro" id="IPR025326">
    <property type="entry name" value="DUF4232"/>
</dbReference>
<dbReference type="EMBL" id="LT629688">
    <property type="protein sequence ID" value="SDD45205.1"/>
    <property type="molecule type" value="Genomic_DNA"/>
</dbReference>
<dbReference type="AlphaFoldDB" id="A0A1G6UX56"/>
<evidence type="ECO:0000256" key="1">
    <source>
        <dbReference type="SAM" id="MobiDB-lite"/>
    </source>
</evidence>
<dbReference type="Pfam" id="PF14016">
    <property type="entry name" value="DUF4232"/>
    <property type="match status" value="1"/>
</dbReference>
<evidence type="ECO:0000313" key="4">
    <source>
        <dbReference type="Proteomes" id="UP000198546"/>
    </source>
</evidence>
<proteinExistence type="predicted"/>
<gene>
    <name evidence="3" type="ORF">SAMN04489747_0974</name>
</gene>
<feature type="region of interest" description="Disordered" evidence="1">
    <location>
        <begin position="34"/>
        <end position="82"/>
    </location>
</feature>
<name>A0A1G6UX56_9ACTN</name>
<dbReference type="OrthoDB" id="3827416at2"/>
<feature type="domain" description="DUF4232" evidence="2">
    <location>
        <begin position="89"/>
        <end position="208"/>
    </location>
</feature>
<organism evidence="3 4">
    <name type="scientific">Auraticoccus monumenti</name>
    <dbReference type="NCBI Taxonomy" id="675864"/>
    <lineage>
        <taxon>Bacteria</taxon>
        <taxon>Bacillati</taxon>
        <taxon>Actinomycetota</taxon>
        <taxon>Actinomycetes</taxon>
        <taxon>Propionibacteriales</taxon>
        <taxon>Propionibacteriaceae</taxon>
        <taxon>Auraticoccus</taxon>
    </lineage>
</organism>
<protein>
    <recommendedName>
        <fullName evidence="2">DUF4232 domain-containing protein</fullName>
    </recommendedName>
</protein>
<evidence type="ECO:0000259" key="2">
    <source>
        <dbReference type="Pfam" id="PF14016"/>
    </source>
</evidence>
<feature type="compositionally biased region" description="Pro residues" evidence="1">
    <location>
        <begin position="40"/>
        <end position="62"/>
    </location>
</feature>
<dbReference type="Proteomes" id="UP000198546">
    <property type="component" value="Chromosome i"/>
</dbReference>
<sequence length="221" mass="23171">MRRRWVTGLVVAMVAAVVIGAVLLGRPAPRLEAVPGNQAPAPPVPSPDGPTSPQPVPTPPASASPSDDSAPGTDEVDALPLDSVGCEGSDRLVVSSGEVEAALGHRYLVLGVTNCTDEPFDLPARPDLRVRDADGSPVGTTFLPDEHRPTTATELAPGRSAYLQLHWLVAPLSTQPTAGHQLVFRLRPTLTATKRAQLDADGLTEVDVHDWAPTVSEAVDQ</sequence>
<keyword evidence="4" id="KW-1185">Reference proteome</keyword>
<accession>A0A1G6UX56</accession>
<reference evidence="3 4" key="1">
    <citation type="submission" date="2016-10" db="EMBL/GenBank/DDBJ databases">
        <authorList>
            <person name="de Groot N.N."/>
        </authorList>
    </citation>
    <scope>NUCLEOTIDE SEQUENCE [LARGE SCALE GENOMIC DNA]</scope>
    <source>
        <strain evidence="3 4">MON 2.2</strain>
    </source>
</reference>
<feature type="compositionally biased region" description="Low complexity" evidence="1">
    <location>
        <begin position="63"/>
        <end position="73"/>
    </location>
</feature>
<evidence type="ECO:0000313" key="3">
    <source>
        <dbReference type="EMBL" id="SDD45205.1"/>
    </source>
</evidence>
<dbReference type="RefSeq" id="WP_157676980.1">
    <property type="nucleotide sequence ID" value="NZ_LT629688.1"/>
</dbReference>